<proteinExistence type="predicted"/>
<evidence type="ECO:0000313" key="1">
    <source>
        <dbReference type="EMBL" id="OSL46878.1"/>
    </source>
</evidence>
<comment type="caution">
    <text evidence="1">The sequence shown here is derived from an EMBL/GenBank/DDBJ whole genome shotgun (WGS) entry which is preliminary data.</text>
</comment>
<protein>
    <submittedName>
        <fullName evidence="1">Uncharacterized protein</fullName>
    </submittedName>
</protein>
<organism evidence="1 2">
    <name type="scientific">Escherichia coli H605</name>
    <dbReference type="NCBI Taxonomy" id="656410"/>
    <lineage>
        <taxon>Bacteria</taxon>
        <taxon>Pseudomonadati</taxon>
        <taxon>Pseudomonadota</taxon>
        <taxon>Gammaproteobacteria</taxon>
        <taxon>Enterobacterales</taxon>
        <taxon>Enterobacteriaceae</taxon>
        <taxon>Escherichia</taxon>
    </lineage>
</organism>
<reference evidence="1 2" key="1">
    <citation type="submission" date="2010-04" db="EMBL/GenBank/DDBJ databases">
        <title>The Genome Sequence of Escherichia coli H605.</title>
        <authorList>
            <consortium name="The Broad Institute Genome Sequencing Platform"/>
            <consortium name="The Broad Institute Genome Sequencing Center for Infectious Disease"/>
            <person name="Feldgarden M."/>
            <person name="Gordon D.M."/>
            <person name="Johnson J.R."/>
            <person name="Johnston B.D."/>
            <person name="Young S."/>
            <person name="Zeng Q."/>
            <person name="Koehrsen M."/>
            <person name="Alvarado L."/>
            <person name="Berlin A.M."/>
            <person name="Borenstein D."/>
            <person name="Chapman S.B."/>
            <person name="Chen Z."/>
            <person name="Engels R."/>
            <person name="Freedman E."/>
            <person name="Gellesch M."/>
            <person name="Goldberg J."/>
            <person name="Griggs A."/>
            <person name="Gujja S."/>
            <person name="Heilman E.R."/>
            <person name="Heiman D.I."/>
            <person name="Hepburn T.A."/>
            <person name="Howarth C."/>
            <person name="Jen D."/>
            <person name="Larson L."/>
            <person name="Mehta T."/>
            <person name="Park D."/>
            <person name="Pearson M."/>
            <person name="Richards J."/>
            <person name="Roberts A."/>
            <person name="Saif S."/>
            <person name="Shea T.D."/>
            <person name="Shenoy N."/>
            <person name="Sisk P."/>
            <person name="Stolte C."/>
            <person name="Sykes S.N."/>
            <person name="Walk T."/>
            <person name="White J."/>
            <person name="Yandava C."/>
            <person name="Haas B."/>
            <person name="Henn M.R."/>
            <person name="Nusbaum C."/>
            <person name="Birren B."/>
        </authorList>
    </citation>
    <scope>NUCLEOTIDE SEQUENCE [LARGE SCALE GENOMIC DNA]</scope>
    <source>
        <strain evidence="1 2">H605</strain>
    </source>
</reference>
<dbReference type="EMBL" id="ADJX01000008">
    <property type="protein sequence ID" value="OSL46878.1"/>
    <property type="molecule type" value="Genomic_DNA"/>
</dbReference>
<gene>
    <name evidence="1" type="ORF">EATG_01965</name>
</gene>
<dbReference type="Proteomes" id="UP000243401">
    <property type="component" value="Unassembled WGS sequence"/>
</dbReference>
<accession>A0AAJ3NX56</accession>
<sequence length="55" mass="6060">MMSKKSAKKRQSVKPVVAKETTRATKNFGYEEMLSELEAIVADAETRLAEDEAAA</sequence>
<name>A0AAJ3NX56_ECOLX</name>
<dbReference type="AlphaFoldDB" id="A0AAJ3NX56"/>
<evidence type="ECO:0000313" key="2">
    <source>
        <dbReference type="Proteomes" id="UP000243401"/>
    </source>
</evidence>